<dbReference type="GO" id="GO:0008270">
    <property type="term" value="F:zinc ion binding"/>
    <property type="evidence" value="ECO:0007669"/>
    <property type="project" value="UniProtKB-KW"/>
</dbReference>
<dbReference type="AlphaFoldDB" id="A0AAD7I5U5"/>
<dbReference type="SUPFAM" id="SSF144232">
    <property type="entry name" value="HIT/MYND zinc finger-like"/>
    <property type="match status" value="1"/>
</dbReference>
<evidence type="ECO:0000313" key="6">
    <source>
        <dbReference type="EMBL" id="KAJ7735791.1"/>
    </source>
</evidence>
<dbReference type="Gene3D" id="6.10.140.2220">
    <property type="match status" value="1"/>
</dbReference>
<evidence type="ECO:0000259" key="5">
    <source>
        <dbReference type="PROSITE" id="PS50865"/>
    </source>
</evidence>
<accession>A0AAD7I5U5</accession>
<protein>
    <recommendedName>
        <fullName evidence="5">MYND-type domain-containing protein</fullName>
    </recommendedName>
</protein>
<dbReference type="Proteomes" id="UP001215598">
    <property type="component" value="Unassembled WGS sequence"/>
</dbReference>
<evidence type="ECO:0000256" key="4">
    <source>
        <dbReference type="PROSITE-ProRule" id="PRU00134"/>
    </source>
</evidence>
<dbReference type="PROSITE" id="PS50865">
    <property type="entry name" value="ZF_MYND_2"/>
    <property type="match status" value="1"/>
</dbReference>
<keyword evidence="7" id="KW-1185">Reference proteome</keyword>
<feature type="domain" description="MYND-type" evidence="5">
    <location>
        <begin position="55"/>
        <end position="91"/>
    </location>
</feature>
<evidence type="ECO:0000256" key="1">
    <source>
        <dbReference type="ARBA" id="ARBA00022723"/>
    </source>
</evidence>
<sequence>MSIQAPSTNGGYPVLWWKISRLCTRGGYFPWFLQNLDIFEPRPSALISLVPRHLCASCGVSAGVRCAACKNVWYCSKRCQRREWPGHLVDCNPGRPITSADRLRAAAHRKKVPQDQETSSDYGFNRVDEVGGKILLEIYRIVFEEGVRPRDLHQWKVSNRLLKEVESLLRPLEMWKTLEVMRWFENHRYALDSSMSIPEEQDSMEDRIEAAKVKLWNTVGTFPSQNLDEIYYAMKDWSKERVDVFYFRAMMGLCHPAPNLKYWVNFGFCACQDETEERFLNLTYQMLADRCSYDAFCTAYSNSTFTELLDATGLHGRRIALPYLEDVLSGSPRIFKSVWRLKQHVQDTNSVRSNIPMSIAVDYGFGNCASEDEYQDLKRLYTSIFERPGVNPLKLHEACISGELYEYVLGSFPELKNKKNRVKKFRRLLRNPYPLD</sequence>
<dbReference type="EMBL" id="JARKIB010000125">
    <property type="protein sequence ID" value="KAJ7735791.1"/>
    <property type="molecule type" value="Genomic_DNA"/>
</dbReference>
<comment type="caution">
    <text evidence="6">The sequence shown here is derived from an EMBL/GenBank/DDBJ whole genome shotgun (WGS) entry which is preliminary data.</text>
</comment>
<proteinExistence type="predicted"/>
<evidence type="ECO:0000313" key="7">
    <source>
        <dbReference type="Proteomes" id="UP001215598"/>
    </source>
</evidence>
<keyword evidence="3" id="KW-0862">Zinc</keyword>
<organism evidence="6 7">
    <name type="scientific">Mycena metata</name>
    <dbReference type="NCBI Taxonomy" id="1033252"/>
    <lineage>
        <taxon>Eukaryota</taxon>
        <taxon>Fungi</taxon>
        <taxon>Dikarya</taxon>
        <taxon>Basidiomycota</taxon>
        <taxon>Agaricomycotina</taxon>
        <taxon>Agaricomycetes</taxon>
        <taxon>Agaricomycetidae</taxon>
        <taxon>Agaricales</taxon>
        <taxon>Marasmiineae</taxon>
        <taxon>Mycenaceae</taxon>
        <taxon>Mycena</taxon>
    </lineage>
</organism>
<dbReference type="Pfam" id="PF01753">
    <property type="entry name" value="zf-MYND"/>
    <property type="match status" value="1"/>
</dbReference>
<dbReference type="InterPro" id="IPR002893">
    <property type="entry name" value="Znf_MYND"/>
</dbReference>
<evidence type="ECO:0000256" key="2">
    <source>
        <dbReference type="ARBA" id="ARBA00022771"/>
    </source>
</evidence>
<reference evidence="6" key="1">
    <citation type="submission" date="2023-03" db="EMBL/GenBank/DDBJ databases">
        <title>Massive genome expansion in bonnet fungi (Mycena s.s.) driven by repeated elements and novel gene families across ecological guilds.</title>
        <authorList>
            <consortium name="Lawrence Berkeley National Laboratory"/>
            <person name="Harder C.B."/>
            <person name="Miyauchi S."/>
            <person name="Viragh M."/>
            <person name="Kuo A."/>
            <person name="Thoen E."/>
            <person name="Andreopoulos B."/>
            <person name="Lu D."/>
            <person name="Skrede I."/>
            <person name="Drula E."/>
            <person name="Henrissat B."/>
            <person name="Morin E."/>
            <person name="Kohler A."/>
            <person name="Barry K."/>
            <person name="LaButti K."/>
            <person name="Morin E."/>
            <person name="Salamov A."/>
            <person name="Lipzen A."/>
            <person name="Mereny Z."/>
            <person name="Hegedus B."/>
            <person name="Baldrian P."/>
            <person name="Stursova M."/>
            <person name="Weitz H."/>
            <person name="Taylor A."/>
            <person name="Grigoriev I.V."/>
            <person name="Nagy L.G."/>
            <person name="Martin F."/>
            <person name="Kauserud H."/>
        </authorList>
    </citation>
    <scope>NUCLEOTIDE SEQUENCE</scope>
    <source>
        <strain evidence="6">CBHHK182m</strain>
    </source>
</reference>
<gene>
    <name evidence="6" type="ORF">B0H16DRAFT_128219</name>
</gene>
<keyword evidence="1" id="KW-0479">Metal-binding</keyword>
<keyword evidence="2 4" id="KW-0863">Zinc-finger</keyword>
<evidence type="ECO:0000256" key="3">
    <source>
        <dbReference type="ARBA" id="ARBA00022833"/>
    </source>
</evidence>
<name>A0AAD7I5U5_9AGAR</name>